<proteinExistence type="predicted"/>
<name>A0A918JSY8_9FLAO</name>
<dbReference type="EMBL" id="BMWS01000005">
    <property type="protein sequence ID" value="GGX11160.1"/>
    <property type="molecule type" value="Genomic_DNA"/>
</dbReference>
<evidence type="ECO:0000313" key="1">
    <source>
        <dbReference type="EMBL" id="GGX11160.1"/>
    </source>
</evidence>
<protein>
    <submittedName>
        <fullName evidence="1">Uncharacterized protein</fullName>
    </submittedName>
</protein>
<dbReference type="Proteomes" id="UP000601108">
    <property type="component" value="Unassembled WGS sequence"/>
</dbReference>
<dbReference type="AlphaFoldDB" id="A0A918JSY8"/>
<gene>
    <name evidence="1" type="ORF">GCM10007384_11190</name>
</gene>
<accession>A0A918JSY8</accession>
<comment type="caution">
    <text evidence="1">The sequence shown here is derived from an EMBL/GenBank/DDBJ whole genome shotgun (WGS) entry which is preliminary data.</text>
</comment>
<keyword evidence="2" id="KW-1185">Reference proteome</keyword>
<sequence length="47" mass="5503">MGVIKDKRKFKITKVQTNPTNPIGDLKRDNKEFDIKRETIRGSKTKE</sequence>
<dbReference type="RefSeq" id="WP_169726194.1">
    <property type="nucleotide sequence ID" value="NZ_BMWS01000005.1"/>
</dbReference>
<organism evidence="1 2">
    <name type="scientific">Aquimarina muelleri</name>
    <dbReference type="NCBI Taxonomy" id="279356"/>
    <lineage>
        <taxon>Bacteria</taxon>
        <taxon>Pseudomonadati</taxon>
        <taxon>Bacteroidota</taxon>
        <taxon>Flavobacteriia</taxon>
        <taxon>Flavobacteriales</taxon>
        <taxon>Flavobacteriaceae</taxon>
        <taxon>Aquimarina</taxon>
    </lineage>
</organism>
<evidence type="ECO:0000313" key="2">
    <source>
        <dbReference type="Proteomes" id="UP000601108"/>
    </source>
</evidence>
<reference evidence="1 2" key="1">
    <citation type="journal article" date="2014" name="Int. J. Syst. Evol. Microbiol.">
        <title>Complete genome sequence of Corynebacterium casei LMG S-19264T (=DSM 44701T), isolated from a smear-ripened cheese.</title>
        <authorList>
            <consortium name="US DOE Joint Genome Institute (JGI-PGF)"/>
            <person name="Walter F."/>
            <person name="Albersmeier A."/>
            <person name="Kalinowski J."/>
            <person name="Ruckert C."/>
        </authorList>
    </citation>
    <scope>NUCLEOTIDE SEQUENCE [LARGE SCALE GENOMIC DNA]</scope>
    <source>
        <strain evidence="1 2">KCTC 12285</strain>
    </source>
</reference>